<dbReference type="EMBL" id="GIBP01009542">
    <property type="protein sequence ID" value="NDV38511.1"/>
    <property type="molecule type" value="Transcribed_RNA"/>
</dbReference>
<dbReference type="InterPro" id="IPR038354">
    <property type="entry name" value="VKOR_sf"/>
</dbReference>
<sequence length="152" mass="17508">MGILVSLYGIYVEVNASNDSSFSSWCDLSSYISCSKVLTSEYSRIIAKIFRLPEEHPLNVPNTYIGILFYLAVLVYPIYPFTLVPYRKNLFFIASSISLMFCIYLAYILYFVLEDLCLVCVSTYVVNANIFYHSYLEFTSRKTNQPVKTKSK</sequence>
<keyword evidence="7 12" id="KW-1133">Transmembrane helix</keyword>
<dbReference type="GO" id="GO:0005789">
    <property type="term" value="C:endoplasmic reticulum membrane"/>
    <property type="evidence" value="ECO:0007669"/>
    <property type="project" value="UniProtKB-SubCell"/>
</dbReference>
<evidence type="ECO:0000256" key="11">
    <source>
        <dbReference type="ARBA" id="ARBA00023284"/>
    </source>
</evidence>
<evidence type="ECO:0000256" key="8">
    <source>
        <dbReference type="ARBA" id="ARBA00023002"/>
    </source>
</evidence>
<reference evidence="14" key="1">
    <citation type="journal article" date="2020" name="J. Eukaryot. Microbiol.">
        <title>De novo Sequencing, Assembly and Annotation of the Transcriptome for the Free-Living Testate Amoeba Arcella intermedia.</title>
        <authorList>
            <person name="Ribeiro G.M."/>
            <person name="Porfirio-Sousa A.L."/>
            <person name="Maurer-Alcala X.X."/>
            <person name="Katz L.A."/>
            <person name="Lahr D.J.G."/>
        </authorList>
    </citation>
    <scope>NUCLEOTIDE SEQUENCE</scope>
</reference>
<dbReference type="GO" id="GO:0048038">
    <property type="term" value="F:quinone binding"/>
    <property type="evidence" value="ECO:0007669"/>
    <property type="project" value="UniProtKB-KW"/>
</dbReference>
<dbReference type="Pfam" id="PF07884">
    <property type="entry name" value="VKOR"/>
    <property type="match status" value="1"/>
</dbReference>
<keyword evidence="9 12" id="KW-0472">Membrane</keyword>
<organism evidence="14">
    <name type="scientific">Arcella intermedia</name>
    <dbReference type="NCBI Taxonomy" id="1963864"/>
    <lineage>
        <taxon>Eukaryota</taxon>
        <taxon>Amoebozoa</taxon>
        <taxon>Tubulinea</taxon>
        <taxon>Elardia</taxon>
        <taxon>Arcellinida</taxon>
        <taxon>Sphaerothecina</taxon>
        <taxon>Arcellidae</taxon>
        <taxon>Arcella</taxon>
    </lineage>
</organism>
<keyword evidence="6" id="KW-0256">Endoplasmic reticulum</keyword>
<feature type="transmembrane region" description="Helical" evidence="12">
    <location>
        <begin position="63"/>
        <end position="83"/>
    </location>
</feature>
<proteinExistence type="inferred from homology"/>
<keyword evidence="11" id="KW-0676">Redox-active center</keyword>
<dbReference type="Gene3D" id="1.20.1440.130">
    <property type="entry name" value="VKOR domain"/>
    <property type="match status" value="1"/>
</dbReference>
<keyword evidence="5" id="KW-0874">Quinone</keyword>
<dbReference type="CDD" id="cd12917">
    <property type="entry name" value="VKOR_euk"/>
    <property type="match status" value="1"/>
</dbReference>
<dbReference type="SMART" id="SM00756">
    <property type="entry name" value="VKc"/>
    <property type="match status" value="1"/>
</dbReference>
<dbReference type="PANTHER" id="PTHR14519:SF5">
    <property type="entry name" value="VITAMIN K EPOXIDE REDUCTASE COMPLEX SUBUNIT 1-LIKE PROTEIN 1"/>
    <property type="match status" value="1"/>
</dbReference>
<dbReference type="InterPro" id="IPR042406">
    <property type="entry name" value="VKORC1/VKORC1L1"/>
</dbReference>
<feature type="transmembrane region" description="Helical" evidence="12">
    <location>
        <begin position="90"/>
        <end position="113"/>
    </location>
</feature>
<evidence type="ECO:0000256" key="9">
    <source>
        <dbReference type="ARBA" id="ARBA00023136"/>
    </source>
</evidence>
<evidence type="ECO:0000256" key="5">
    <source>
        <dbReference type="ARBA" id="ARBA00022719"/>
    </source>
</evidence>
<protein>
    <recommendedName>
        <fullName evidence="3">vitamin-K-epoxide reductase (warfarin-sensitive)</fullName>
        <ecNumber evidence="3">1.17.4.4</ecNumber>
    </recommendedName>
</protein>
<evidence type="ECO:0000256" key="12">
    <source>
        <dbReference type="SAM" id="Phobius"/>
    </source>
</evidence>
<name>A0A6B2LP68_9EUKA</name>
<keyword evidence="8" id="KW-0560">Oxidoreductase</keyword>
<dbReference type="InterPro" id="IPR012932">
    <property type="entry name" value="VKOR"/>
</dbReference>
<dbReference type="GO" id="GO:0047057">
    <property type="term" value="F:vitamin-K-epoxide reductase (warfarin-sensitive) activity"/>
    <property type="evidence" value="ECO:0007669"/>
    <property type="project" value="UniProtKB-EC"/>
</dbReference>
<evidence type="ECO:0000256" key="1">
    <source>
        <dbReference type="ARBA" id="ARBA00004477"/>
    </source>
</evidence>
<dbReference type="EC" id="1.17.4.4" evidence="3"/>
<dbReference type="AlphaFoldDB" id="A0A6B2LP68"/>
<evidence type="ECO:0000256" key="10">
    <source>
        <dbReference type="ARBA" id="ARBA00023157"/>
    </source>
</evidence>
<feature type="domain" description="Vitamin K epoxide reductase" evidence="13">
    <location>
        <begin position="2"/>
        <end position="138"/>
    </location>
</feature>
<accession>A0A6B2LP68</accession>
<keyword evidence="4 12" id="KW-0812">Transmembrane</keyword>
<keyword evidence="10" id="KW-1015">Disulfide bond</keyword>
<evidence type="ECO:0000256" key="3">
    <source>
        <dbReference type="ARBA" id="ARBA00012278"/>
    </source>
</evidence>
<evidence type="ECO:0000256" key="2">
    <source>
        <dbReference type="ARBA" id="ARBA00006214"/>
    </source>
</evidence>
<evidence type="ECO:0000256" key="4">
    <source>
        <dbReference type="ARBA" id="ARBA00022692"/>
    </source>
</evidence>
<evidence type="ECO:0000256" key="7">
    <source>
        <dbReference type="ARBA" id="ARBA00022989"/>
    </source>
</evidence>
<dbReference type="GO" id="GO:0042373">
    <property type="term" value="P:vitamin K metabolic process"/>
    <property type="evidence" value="ECO:0007669"/>
    <property type="project" value="InterPro"/>
</dbReference>
<evidence type="ECO:0000313" key="14">
    <source>
        <dbReference type="EMBL" id="NDV38511.1"/>
    </source>
</evidence>
<evidence type="ECO:0000256" key="6">
    <source>
        <dbReference type="ARBA" id="ARBA00022824"/>
    </source>
</evidence>
<comment type="similarity">
    <text evidence="2">Belongs to the VKOR family.</text>
</comment>
<evidence type="ECO:0000259" key="13">
    <source>
        <dbReference type="SMART" id="SM00756"/>
    </source>
</evidence>
<dbReference type="PANTHER" id="PTHR14519">
    <property type="entry name" value="VITAMIN K EPOXIDE REDUCTASE COMPLEX, SUBUNIT 1"/>
    <property type="match status" value="1"/>
</dbReference>
<comment type="subcellular location">
    <subcellularLocation>
        <location evidence="1">Endoplasmic reticulum membrane</location>
        <topology evidence="1">Multi-pass membrane protein</topology>
    </subcellularLocation>
</comment>